<organism evidence="1 2">
    <name type="scientific">Vaccinium darrowii</name>
    <dbReference type="NCBI Taxonomy" id="229202"/>
    <lineage>
        <taxon>Eukaryota</taxon>
        <taxon>Viridiplantae</taxon>
        <taxon>Streptophyta</taxon>
        <taxon>Embryophyta</taxon>
        <taxon>Tracheophyta</taxon>
        <taxon>Spermatophyta</taxon>
        <taxon>Magnoliopsida</taxon>
        <taxon>eudicotyledons</taxon>
        <taxon>Gunneridae</taxon>
        <taxon>Pentapetalae</taxon>
        <taxon>asterids</taxon>
        <taxon>Ericales</taxon>
        <taxon>Ericaceae</taxon>
        <taxon>Vaccinioideae</taxon>
        <taxon>Vaccinieae</taxon>
        <taxon>Vaccinium</taxon>
    </lineage>
</organism>
<dbReference type="EMBL" id="CM037157">
    <property type="protein sequence ID" value="KAH7849215.1"/>
    <property type="molecule type" value="Genomic_DNA"/>
</dbReference>
<accession>A0ACB7Y6W9</accession>
<sequence length="226" mass="25963">MKVKIEDFSAGGVSHNMDIDLGKYKGKRPKEEYIDELSGLKSSKQEYDEDLSSSCGPILLEARKMGSNSSSFCTPVPLRERGRKTERMDEFETSTKLSRTMSSKSVDQMVSKRPYCFYENVMNLSRDSWMKISQFLYGMEPEFANNQFFSALSRKEGYVHSKNKFHILPKPPMTIQEAILHTKKWWPSWDVRKQLGCISLEISGIFPLCDRLGKILTNSRGFPSVE</sequence>
<evidence type="ECO:0000313" key="1">
    <source>
        <dbReference type="EMBL" id="KAH7849215.1"/>
    </source>
</evidence>
<dbReference type="Proteomes" id="UP000828048">
    <property type="component" value="Chromosome 7"/>
</dbReference>
<evidence type="ECO:0000313" key="2">
    <source>
        <dbReference type="Proteomes" id="UP000828048"/>
    </source>
</evidence>
<comment type="caution">
    <text evidence="1">The sequence shown here is derived from an EMBL/GenBank/DDBJ whole genome shotgun (WGS) entry which is preliminary data.</text>
</comment>
<reference evidence="1 2" key="1">
    <citation type="journal article" date="2021" name="Hortic Res">
        <title>High-quality reference genome and annotation aids understanding of berry development for evergreen blueberry (Vaccinium darrowii).</title>
        <authorList>
            <person name="Yu J."/>
            <person name="Hulse-Kemp A.M."/>
            <person name="Babiker E."/>
            <person name="Staton M."/>
        </authorList>
    </citation>
    <scope>NUCLEOTIDE SEQUENCE [LARGE SCALE GENOMIC DNA]</scope>
    <source>
        <strain evidence="2">cv. NJ 8807/NJ 8810</strain>
        <tissue evidence="1">Young leaf</tissue>
    </source>
</reference>
<gene>
    <name evidence="1" type="ORF">Vadar_014674</name>
</gene>
<keyword evidence="2" id="KW-1185">Reference proteome</keyword>
<proteinExistence type="predicted"/>
<name>A0ACB7Y6W9_9ERIC</name>
<protein>
    <submittedName>
        <fullName evidence="1">Uncharacterized protein</fullName>
    </submittedName>
</protein>